<dbReference type="Proteomes" id="UP000326331">
    <property type="component" value="Chromosome"/>
</dbReference>
<keyword evidence="1" id="KW-1133">Transmembrane helix</keyword>
<evidence type="ECO:0008006" key="4">
    <source>
        <dbReference type="Google" id="ProtNLM"/>
    </source>
</evidence>
<feature type="transmembrane region" description="Helical" evidence="1">
    <location>
        <begin position="48"/>
        <end position="72"/>
    </location>
</feature>
<feature type="transmembrane region" description="Helical" evidence="1">
    <location>
        <begin position="286"/>
        <end position="305"/>
    </location>
</feature>
<keyword evidence="3" id="KW-1185">Reference proteome</keyword>
<dbReference type="EMBL" id="CP042829">
    <property type="protein sequence ID" value="QFG02069.1"/>
    <property type="molecule type" value="Genomic_DNA"/>
</dbReference>
<sequence length="438" mass="44270">MNGINPNAVPPARVVAPYLVAAPLGLAMAGVALLTAPEGTLDGPSTPALLAATHGIVLGWLTMSIMGATLQLTTSVLGGRPPAVSLAMSAFVLYATGVALLVGAFADWRLPLLAAGGGLAVAGLACYLAAAARPLWTARPVSPELTSLRLAHLCLGATVALGLTWALALRFGWFAVTPALVAAHAHLGIIGWLAIAITGVTYRLLPMFGIVRGVTPRFARQLPGALAAMAVVACAVYPLDPPPLARAGLEAVLAALGGVWLADAVRLYRGRLRRKPDLYSRATAGSFLFLGAALAATPLAAAWPADAPPGAHRIVTAAGVLVLGGWAGMTLVANSYKIVPFIAWYHRFSARAGHESVPGTAELYSRHIAHAVLILVAIGTITGAGAALSGALPALRAAGAACTVAGLFATASLAGTFVVRPVPGRGPGPRPAAHTAGT</sequence>
<proteinExistence type="predicted"/>
<feature type="transmembrane region" description="Helical" evidence="1">
    <location>
        <begin position="398"/>
        <end position="419"/>
    </location>
</feature>
<feature type="transmembrane region" description="Helical" evidence="1">
    <location>
        <begin position="222"/>
        <end position="239"/>
    </location>
</feature>
<keyword evidence="1" id="KW-0812">Transmembrane</keyword>
<accession>A0ABX6BYN2</accession>
<reference evidence="2 3" key="1">
    <citation type="submission" date="2019-08" db="EMBL/GenBank/DDBJ databases">
        <authorList>
            <person name="Toschakov S.V."/>
        </authorList>
    </citation>
    <scope>NUCLEOTIDE SEQUENCE [LARGE SCALE GENOMIC DNA]</scope>
    <source>
        <strain evidence="2 3">3753O</strain>
    </source>
</reference>
<feature type="transmembrane region" description="Helical" evidence="1">
    <location>
        <begin position="84"/>
        <end position="106"/>
    </location>
</feature>
<name>A0ABX6BYN2_9CHLR</name>
<feature type="transmembrane region" description="Helical" evidence="1">
    <location>
        <begin position="311"/>
        <end position="333"/>
    </location>
</feature>
<feature type="transmembrane region" description="Helical" evidence="1">
    <location>
        <begin position="371"/>
        <end position="392"/>
    </location>
</feature>
<evidence type="ECO:0000256" key="1">
    <source>
        <dbReference type="SAM" id="Phobius"/>
    </source>
</evidence>
<organism evidence="2 3">
    <name type="scientific">Tepidiforma bonchosmolovskayae</name>
    <dbReference type="NCBI Taxonomy" id="2601677"/>
    <lineage>
        <taxon>Bacteria</taxon>
        <taxon>Bacillati</taxon>
        <taxon>Chloroflexota</taxon>
        <taxon>Tepidiformia</taxon>
        <taxon>Tepidiformales</taxon>
        <taxon>Tepidiformaceae</taxon>
        <taxon>Tepidiforma</taxon>
    </lineage>
</organism>
<evidence type="ECO:0000313" key="3">
    <source>
        <dbReference type="Proteomes" id="UP000326331"/>
    </source>
</evidence>
<feature type="transmembrane region" description="Helical" evidence="1">
    <location>
        <begin position="112"/>
        <end position="130"/>
    </location>
</feature>
<feature type="transmembrane region" description="Helical" evidence="1">
    <location>
        <begin position="150"/>
        <end position="173"/>
    </location>
</feature>
<feature type="transmembrane region" description="Helical" evidence="1">
    <location>
        <begin position="245"/>
        <end position="265"/>
    </location>
</feature>
<dbReference type="RefSeq" id="WP_158066008.1">
    <property type="nucleotide sequence ID" value="NZ_CP042829.1"/>
</dbReference>
<feature type="transmembrane region" description="Helical" evidence="1">
    <location>
        <begin position="179"/>
        <end position="202"/>
    </location>
</feature>
<gene>
    <name evidence="2" type="ORF">Tbon_01710</name>
</gene>
<protein>
    <recommendedName>
        <fullName evidence="4">Cbb3-type cytochrome c oxidase subunit I</fullName>
    </recommendedName>
</protein>
<evidence type="ECO:0000313" key="2">
    <source>
        <dbReference type="EMBL" id="QFG02069.1"/>
    </source>
</evidence>
<reference evidence="2 3" key="2">
    <citation type="submission" date="2019-10" db="EMBL/GenBank/DDBJ databases">
        <title>Thermopilla bonchosmolovskayae gen. nov., sp. nov., a moderately thermophilic Chloroflexi bacterium from a Chukotka hot spring (Arctic, Russia), representing a novel classis Thermopillaia, which include previously uncultivated lineage OLB14.</title>
        <authorList>
            <person name="Kochetkova T.V."/>
            <person name="Zayulina K.S."/>
            <person name="Zhigarkov V.S."/>
            <person name="Minaev N.V."/>
            <person name="Novikov A."/>
            <person name="Toshchakov S.V."/>
            <person name="Elcheninov A.G."/>
            <person name="Kublanov I.V."/>
        </authorList>
    </citation>
    <scope>NUCLEOTIDE SEQUENCE [LARGE SCALE GENOMIC DNA]</scope>
    <source>
        <strain evidence="2 3">3753O</strain>
    </source>
</reference>
<keyword evidence="1" id="KW-0472">Membrane</keyword>
<feature type="transmembrane region" description="Helical" evidence="1">
    <location>
        <begin position="12"/>
        <end position="36"/>
    </location>
</feature>